<protein>
    <submittedName>
        <fullName evidence="3">Uncharacterized protein</fullName>
    </submittedName>
</protein>
<accession>A0A1H1S7V8</accession>
<feature type="region of interest" description="Disordered" evidence="1">
    <location>
        <begin position="1"/>
        <end position="32"/>
    </location>
</feature>
<dbReference type="eggNOG" id="COG3087">
    <property type="taxonomic scope" value="Bacteria"/>
</dbReference>
<keyword evidence="2" id="KW-0812">Transmembrane</keyword>
<keyword evidence="2" id="KW-1133">Transmembrane helix</keyword>
<sequence length="381" mass="40048">MLRAPSGTGPPTLGVPPGRPPRLTGMERAGTRAPRRSRLGADLAILGLIGVLLLAAIGAGGATLYRQFYGPSAFVVRYLDLLAEGRAADALRVPGVAIDRETLDEAGIDPAASEAMLRRSALGPLSDVEVESEEPSGDGTAVTVSYRAGGHSGTSTFHVAQDGWAGITPNWRFTTSPLAVVELTVRGADRFAVNGFEVDRRQISAAGAAAQPLEPLPLLVFTPGLYSVTVDTAIAESSGHGVLADEPLAVTPLDVQAEPTEEFVDVVQERVEEFLTACTTQEVLQPTACPFGLRVENRIAAPPRWSIAQQPEIMVAPSDDGHWQIPTTAAMAHVEVEIQSLFDGSVEPVSEDVPFRVNGSIAILPDGSASIRVGSPDDPVQ</sequence>
<evidence type="ECO:0000256" key="1">
    <source>
        <dbReference type="SAM" id="MobiDB-lite"/>
    </source>
</evidence>
<feature type="transmembrane region" description="Helical" evidence="2">
    <location>
        <begin position="43"/>
        <end position="65"/>
    </location>
</feature>
<proteinExistence type="predicted"/>
<name>A0A1H1S7V8_9MICO</name>
<dbReference type="Proteomes" id="UP000182126">
    <property type="component" value="Chromosome I"/>
</dbReference>
<keyword evidence="2" id="KW-0472">Membrane</keyword>
<dbReference type="AlphaFoldDB" id="A0A1H1S7V8"/>
<reference evidence="3 4" key="1">
    <citation type="submission" date="2016-10" db="EMBL/GenBank/DDBJ databases">
        <authorList>
            <person name="de Groot N.N."/>
        </authorList>
    </citation>
    <scope>NUCLEOTIDE SEQUENCE [LARGE SCALE GENOMIC DNA]</scope>
    <source>
        <strain evidence="3 4">DSM 15019</strain>
    </source>
</reference>
<evidence type="ECO:0000256" key="2">
    <source>
        <dbReference type="SAM" id="Phobius"/>
    </source>
</evidence>
<evidence type="ECO:0000313" key="4">
    <source>
        <dbReference type="Proteomes" id="UP000182126"/>
    </source>
</evidence>
<evidence type="ECO:0000313" key="3">
    <source>
        <dbReference type="EMBL" id="SDS44042.1"/>
    </source>
</evidence>
<gene>
    <name evidence="3" type="ORF">SAMN04489809_1861</name>
</gene>
<organism evidence="3 4">
    <name type="scientific">Microbacterium paraoxydans</name>
    <dbReference type="NCBI Taxonomy" id="199592"/>
    <lineage>
        <taxon>Bacteria</taxon>
        <taxon>Bacillati</taxon>
        <taxon>Actinomycetota</taxon>
        <taxon>Actinomycetes</taxon>
        <taxon>Micrococcales</taxon>
        <taxon>Microbacteriaceae</taxon>
        <taxon>Microbacterium</taxon>
    </lineage>
</organism>
<dbReference type="EMBL" id="LT629770">
    <property type="protein sequence ID" value="SDS44042.1"/>
    <property type="molecule type" value="Genomic_DNA"/>
</dbReference>